<feature type="domain" description="Solute-binding protein family 3/N-terminal" evidence="2">
    <location>
        <begin position="35"/>
        <end position="230"/>
    </location>
</feature>
<dbReference type="EMBL" id="JBHTBQ010000006">
    <property type="protein sequence ID" value="MFC7418950.1"/>
    <property type="molecule type" value="Genomic_DNA"/>
</dbReference>
<dbReference type="SUPFAM" id="SSF53850">
    <property type="entry name" value="Periplasmic binding protein-like II"/>
    <property type="match status" value="1"/>
</dbReference>
<evidence type="ECO:0000256" key="1">
    <source>
        <dbReference type="SAM" id="SignalP"/>
    </source>
</evidence>
<accession>A0ABW2QYY6</accession>
<evidence type="ECO:0000313" key="4">
    <source>
        <dbReference type="Proteomes" id="UP001596473"/>
    </source>
</evidence>
<feature type="chain" id="PRO_5046361061" evidence="1">
    <location>
        <begin position="27"/>
        <end position="237"/>
    </location>
</feature>
<reference evidence="4" key="1">
    <citation type="journal article" date="2019" name="Int. J. Syst. Evol. Microbiol.">
        <title>The Global Catalogue of Microorganisms (GCM) 10K type strain sequencing project: providing services to taxonomists for standard genome sequencing and annotation.</title>
        <authorList>
            <consortium name="The Broad Institute Genomics Platform"/>
            <consortium name="The Broad Institute Genome Sequencing Center for Infectious Disease"/>
            <person name="Wu L."/>
            <person name="Ma J."/>
        </authorList>
    </citation>
    <scope>NUCLEOTIDE SEQUENCE [LARGE SCALE GENOMIC DNA]</scope>
    <source>
        <strain evidence="4">CCUG 62945</strain>
    </source>
</reference>
<dbReference type="Gene3D" id="3.40.190.10">
    <property type="entry name" value="Periplasmic binding protein-like II"/>
    <property type="match status" value="2"/>
</dbReference>
<protein>
    <submittedName>
        <fullName evidence="3">Substrate-binding periplasmic protein</fullName>
    </submittedName>
</protein>
<proteinExistence type="predicted"/>
<name>A0ABW2QYY6_9NEIS</name>
<dbReference type="PANTHER" id="PTHR38834">
    <property type="entry name" value="PERIPLASMIC SUBSTRATE BINDING PROTEIN FAMILY 3"/>
    <property type="match status" value="1"/>
</dbReference>
<dbReference type="Pfam" id="PF00497">
    <property type="entry name" value="SBP_bac_3"/>
    <property type="match status" value="1"/>
</dbReference>
<sequence>MADNRLTNLKVALGIFCLASALKAGAVPVKLLTQQQLPYSNQQEDGRQTGIALEAVRCVMNKLQRPVEIKFLPWKRAQNLVELGEADGFFSASQSHERDRYATLTQMIAPQQWRWYFRRDSHAKPLSEEFRQSAMVGAYFGSNMLSWLKMSGYRIYASPPAHDQLLKMLIAGRVEAVLASDLAMNESIRLTHSERKIRSELLEDKPLGVYFGHRFLKEEPEFLARFNAELPLCRSKL</sequence>
<gene>
    <name evidence="3" type="ORF">ACFQNF_03560</name>
</gene>
<evidence type="ECO:0000313" key="3">
    <source>
        <dbReference type="EMBL" id="MFC7418950.1"/>
    </source>
</evidence>
<dbReference type="PANTHER" id="PTHR38834:SF3">
    <property type="entry name" value="SOLUTE-BINDING PROTEIN FAMILY 3_N-TERMINAL DOMAIN-CONTAINING PROTEIN"/>
    <property type="match status" value="1"/>
</dbReference>
<organism evidence="3 4">
    <name type="scientific">Iodobacter arcticus</name>
    <dbReference type="NCBI Taxonomy" id="590593"/>
    <lineage>
        <taxon>Bacteria</taxon>
        <taxon>Pseudomonadati</taxon>
        <taxon>Pseudomonadota</taxon>
        <taxon>Betaproteobacteria</taxon>
        <taxon>Neisseriales</taxon>
        <taxon>Chitinibacteraceae</taxon>
        <taxon>Iodobacter</taxon>
    </lineage>
</organism>
<keyword evidence="1" id="KW-0732">Signal</keyword>
<evidence type="ECO:0000259" key="2">
    <source>
        <dbReference type="Pfam" id="PF00497"/>
    </source>
</evidence>
<feature type="signal peptide" evidence="1">
    <location>
        <begin position="1"/>
        <end position="26"/>
    </location>
</feature>
<comment type="caution">
    <text evidence="3">The sequence shown here is derived from an EMBL/GenBank/DDBJ whole genome shotgun (WGS) entry which is preliminary data.</text>
</comment>
<keyword evidence="4" id="KW-1185">Reference proteome</keyword>
<dbReference type="RefSeq" id="WP_380186149.1">
    <property type="nucleotide sequence ID" value="NZ_JBHTBQ010000006.1"/>
</dbReference>
<dbReference type="Proteomes" id="UP001596473">
    <property type="component" value="Unassembled WGS sequence"/>
</dbReference>
<dbReference type="InterPro" id="IPR001638">
    <property type="entry name" value="Solute-binding_3/MltF_N"/>
</dbReference>